<evidence type="ECO:0000259" key="1">
    <source>
        <dbReference type="Pfam" id="PF12680"/>
    </source>
</evidence>
<dbReference type="RefSeq" id="WP_420038872.1">
    <property type="nucleotide sequence ID" value="NZ_CP128986.1"/>
</dbReference>
<reference evidence="2" key="1">
    <citation type="submission" date="2023-06" db="EMBL/GenBank/DDBJ databases">
        <title>Gordonia sp. nov. and Pseudochrobactrum sp. nov., two species isolated from the burying beetle Nicrophorus vespilloides.</title>
        <authorList>
            <person name="Poehlein A."/>
            <person name="Guzman J."/>
            <person name="Daniel R."/>
            <person name="Vilcinskas A."/>
        </authorList>
    </citation>
    <scope>NUCLEOTIDE SEQUENCE</scope>
    <source>
        <strain evidence="2">MP11Mi</strain>
    </source>
</reference>
<dbReference type="InterPro" id="IPR037401">
    <property type="entry name" value="SnoaL-like"/>
</dbReference>
<gene>
    <name evidence="2" type="ORF">MP11Mi_21140</name>
</gene>
<dbReference type="InterPro" id="IPR032710">
    <property type="entry name" value="NTF2-like_dom_sf"/>
</dbReference>
<dbReference type="Gene3D" id="3.10.450.50">
    <property type="match status" value="1"/>
</dbReference>
<evidence type="ECO:0000313" key="2">
    <source>
        <dbReference type="EMBL" id="WOC13017.1"/>
    </source>
</evidence>
<dbReference type="EMBL" id="CP128986">
    <property type="protein sequence ID" value="WOC13017.1"/>
    <property type="molecule type" value="Genomic_DNA"/>
</dbReference>
<dbReference type="SUPFAM" id="SSF54427">
    <property type="entry name" value="NTF2-like"/>
    <property type="match status" value="1"/>
</dbReference>
<feature type="domain" description="SnoaL-like" evidence="1">
    <location>
        <begin position="9"/>
        <end position="94"/>
    </location>
</feature>
<name>A0AA97GVU4_9ACTN</name>
<proteinExistence type="predicted"/>
<organism evidence="2">
    <name type="scientific">Gordonia sp. MP11Mi</name>
    <dbReference type="NCBI Taxonomy" id="3022769"/>
    <lineage>
        <taxon>Bacteria</taxon>
        <taxon>Bacillati</taxon>
        <taxon>Actinomycetota</taxon>
        <taxon>Actinomycetes</taxon>
        <taxon>Mycobacteriales</taxon>
        <taxon>Gordoniaceae</taxon>
        <taxon>Gordonia</taxon>
    </lineage>
</organism>
<accession>A0AA97GVU4</accession>
<dbReference type="Pfam" id="PF12680">
    <property type="entry name" value="SnoaL_2"/>
    <property type="match status" value="1"/>
</dbReference>
<sequence>MTTPIPATVTEFIDAVNRHDEEGFLNAFTDDGFVDDWGRIFTGRDAMKAWSDKEFIGATGTMTVTDTHVDGSTVTVVADWRSTHANGLSKFVFDVAGSKLASMTIREG</sequence>
<protein>
    <recommendedName>
        <fullName evidence="1">SnoaL-like domain-containing protein</fullName>
    </recommendedName>
</protein>
<dbReference type="AlphaFoldDB" id="A0AA97GVU4"/>